<dbReference type="CDD" id="cd00051">
    <property type="entry name" value="EFh"/>
    <property type="match status" value="1"/>
</dbReference>
<proteinExistence type="predicted"/>
<dbReference type="SUPFAM" id="SSF47473">
    <property type="entry name" value="EF-hand"/>
    <property type="match status" value="1"/>
</dbReference>
<dbReference type="GO" id="GO:0005509">
    <property type="term" value="F:calcium ion binding"/>
    <property type="evidence" value="ECO:0007669"/>
    <property type="project" value="InterPro"/>
</dbReference>
<reference evidence="1" key="1">
    <citation type="journal article" date="2012" name="Nature">
        <title>The oyster genome reveals stress adaptation and complexity of shell formation.</title>
        <authorList>
            <person name="Zhang G."/>
            <person name="Fang X."/>
            <person name="Guo X."/>
            <person name="Li L."/>
            <person name="Luo R."/>
            <person name="Xu F."/>
            <person name="Yang P."/>
            <person name="Zhang L."/>
            <person name="Wang X."/>
            <person name="Qi H."/>
            <person name="Xiong Z."/>
            <person name="Que H."/>
            <person name="Xie Y."/>
            <person name="Holland P.W."/>
            <person name="Paps J."/>
            <person name="Zhu Y."/>
            <person name="Wu F."/>
            <person name="Chen Y."/>
            <person name="Wang J."/>
            <person name="Peng C."/>
            <person name="Meng J."/>
            <person name="Yang L."/>
            <person name="Liu J."/>
            <person name="Wen B."/>
            <person name="Zhang N."/>
            <person name="Huang Z."/>
            <person name="Zhu Q."/>
            <person name="Feng Y."/>
            <person name="Mount A."/>
            <person name="Hedgecock D."/>
            <person name="Xu Z."/>
            <person name="Liu Y."/>
            <person name="Domazet-Loso T."/>
            <person name="Du Y."/>
            <person name="Sun X."/>
            <person name="Zhang S."/>
            <person name="Liu B."/>
            <person name="Cheng P."/>
            <person name="Jiang X."/>
            <person name="Li J."/>
            <person name="Fan D."/>
            <person name="Wang W."/>
            <person name="Fu W."/>
            <person name="Wang T."/>
            <person name="Wang B."/>
            <person name="Zhang J."/>
            <person name="Peng Z."/>
            <person name="Li Y."/>
            <person name="Li N."/>
            <person name="Wang J."/>
            <person name="Chen M."/>
            <person name="He Y."/>
            <person name="Tan F."/>
            <person name="Song X."/>
            <person name="Zheng Q."/>
            <person name="Huang R."/>
            <person name="Yang H."/>
            <person name="Du X."/>
            <person name="Chen L."/>
            <person name="Yang M."/>
            <person name="Gaffney P.M."/>
            <person name="Wang S."/>
            <person name="Luo L."/>
            <person name="She Z."/>
            <person name="Ming Y."/>
            <person name="Huang W."/>
            <person name="Zhang S."/>
            <person name="Huang B."/>
            <person name="Zhang Y."/>
            <person name="Qu T."/>
            <person name="Ni P."/>
            <person name="Miao G."/>
            <person name="Wang J."/>
            <person name="Wang Q."/>
            <person name="Steinberg C.E."/>
            <person name="Wang H."/>
            <person name="Li N."/>
            <person name="Qian L."/>
            <person name="Zhang G."/>
            <person name="Li Y."/>
            <person name="Yang H."/>
            <person name="Liu X."/>
            <person name="Wang J."/>
            <person name="Yin Y."/>
            <person name="Wang J."/>
        </authorList>
    </citation>
    <scope>NUCLEOTIDE SEQUENCE [LARGE SCALE GENOMIC DNA]</scope>
    <source>
        <strain evidence="1">05x7-T-G4-1.051#20</strain>
    </source>
</reference>
<dbReference type="AlphaFoldDB" id="K1PMC9"/>
<protein>
    <submittedName>
        <fullName evidence="1">Uncharacterized protein</fullName>
    </submittedName>
</protein>
<dbReference type="InterPro" id="IPR002048">
    <property type="entry name" value="EF_hand_dom"/>
</dbReference>
<dbReference type="InterPro" id="IPR011992">
    <property type="entry name" value="EF-hand-dom_pair"/>
</dbReference>
<dbReference type="InParanoid" id="K1PMC9"/>
<gene>
    <name evidence="1" type="ORF">CGI_10000492</name>
</gene>
<dbReference type="HOGENOM" id="CLU_1645351_0_0_1"/>
<organism evidence="1">
    <name type="scientific">Magallana gigas</name>
    <name type="common">Pacific oyster</name>
    <name type="synonym">Crassostrea gigas</name>
    <dbReference type="NCBI Taxonomy" id="29159"/>
    <lineage>
        <taxon>Eukaryota</taxon>
        <taxon>Metazoa</taxon>
        <taxon>Spiralia</taxon>
        <taxon>Lophotrochozoa</taxon>
        <taxon>Mollusca</taxon>
        <taxon>Bivalvia</taxon>
        <taxon>Autobranchia</taxon>
        <taxon>Pteriomorphia</taxon>
        <taxon>Ostreida</taxon>
        <taxon>Ostreoidea</taxon>
        <taxon>Ostreidae</taxon>
        <taxon>Magallana</taxon>
    </lineage>
</organism>
<dbReference type="EMBL" id="JH822515">
    <property type="protein sequence ID" value="EKC17600.1"/>
    <property type="molecule type" value="Genomic_DNA"/>
</dbReference>
<evidence type="ECO:0000313" key="1">
    <source>
        <dbReference type="EMBL" id="EKC17600.1"/>
    </source>
</evidence>
<dbReference type="PROSITE" id="PS00018">
    <property type="entry name" value="EF_HAND_1"/>
    <property type="match status" value="1"/>
</dbReference>
<dbReference type="PROSITE" id="PS50222">
    <property type="entry name" value="EF_HAND_2"/>
    <property type="match status" value="1"/>
</dbReference>
<sequence length="161" mass="18312">MSTDIQNQRRSFNHHLMKVSLLLLLLVITCCLIDDSEGWGRRRWRVRIRVRRVFKAVCNTVCRIKCVKSCPLCTPVCGRVCGKFCGRKRSEDFQSNSLPCDFVAWDKNGDGHIDIKEFSTVAYVAVEEGELALAFEATDTNGNQKISEEELNKATFLFGKC</sequence>
<accession>K1PMC9</accession>
<name>K1PMC9_MAGGI</name>
<dbReference type="Pfam" id="PF13202">
    <property type="entry name" value="EF-hand_5"/>
    <property type="match status" value="1"/>
</dbReference>
<dbReference type="InterPro" id="IPR018247">
    <property type="entry name" value="EF_Hand_1_Ca_BS"/>
</dbReference>
<dbReference type="Gene3D" id="1.10.238.10">
    <property type="entry name" value="EF-hand"/>
    <property type="match status" value="1"/>
</dbReference>